<feature type="transmembrane region" description="Helical" evidence="7">
    <location>
        <begin position="99"/>
        <end position="122"/>
    </location>
</feature>
<evidence type="ECO:0000256" key="1">
    <source>
        <dbReference type="ARBA" id="ARBA00004651"/>
    </source>
</evidence>
<reference evidence="8" key="1">
    <citation type="journal article" date="2015" name="ISME J.">
        <title>Draft Genome Sequence of Streptomyces incarnatus NRRL8089, which Produces the Nucleoside Antibiotic Sinefungin.</title>
        <authorList>
            <person name="Oshima K."/>
            <person name="Hattori M."/>
            <person name="Shimizu H."/>
            <person name="Fukuda K."/>
            <person name="Nemoto M."/>
            <person name="Inagaki K."/>
            <person name="Tamura T."/>
        </authorList>
    </citation>
    <scope>NUCLEOTIDE SEQUENCE</scope>
    <source>
        <strain evidence="8">FACHB-1277</strain>
    </source>
</reference>
<evidence type="ECO:0000313" key="8">
    <source>
        <dbReference type="EMBL" id="MBD2149279.1"/>
    </source>
</evidence>
<feature type="transmembrane region" description="Helical" evidence="7">
    <location>
        <begin position="27"/>
        <end position="51"/>
    </location>
</feature>
<feature type="transmembrane region" description="Helical" evidence="7">
    <location>
        <begin position="260"/>
        <end position="287"/>
    </location>
</feature>
<sequence length="429" mass="48386">MQLIIQLIQSVIGFIQKKLANRFARNIGWLGLSEILIRISRLAATVVLARWLSEYDYGLAALVLTTNEFVNVFTRNGIFDKLIQAKEEDIEELSQTAYYINWFICGGLFLIQCLVALPMSWIYKDSQVILPICAMGLVYLMLPMGLIQAARSQRENRLHVSALANALQISTDNILTMILAWQGFGMWAIVLPKVIVAPIWVIVHRSNNPWRSTKSFTLHRWQEIIHFGRSILGIQMLATLRNNLDYLIAGHFLGIKALGLYYFAFNAGLGISLSFITAVDAALYPHLCEARSDPAQFRDRYLQSFQSITKVIIPIVLAQVLLAPIYVPLVFGQKWIPAIPILILICLSAIPRPYANAASKALWAMDKPSWDLIWNVLFTIIFAIAICIGTIWQITGVAAAVMLIHWGAIPIFVSWVKKYITQPNLEEQS</sequence>
<dbReference type="GO" id="GO:0005886">
    <property type="term" value="C:plasma membrane"/>
    <property type="evidence" value="ECO:0007669"/>
    <property type="project" value="UniProtKB-SubCell"/>
</dbReference>
<dbReference type="RefSeq" id="WP_190349649.1">
    <property type="nucleotide sequence ID" value="NZ_JACJPY010000007.1"/>
</dbReference>
<feature type="transmembrane region" description="Helical" evidence="7">
    <location>
        <begin position="335"/>
        <end position="351"/>
    </location>
</feature>
<proteinExistence type="inferred from homology"/>
<dbReference type="PANTHER" id="PTHR30250">
    <property type="entry name" value="PST FAMILY PREDICTED COLANIC ACID TRANSPORTER"/>
    <property type="match status" value="1"/>
</dbReference>
<gene>
    <name evidence="8" type="ORF">H6F44_03945</name>
</gene>
<name>A0A926UQK9_9CYAN</name>
<keyword evidence="9" id="KW-1185">Reference proteome</keyword>
<keyword evidence="6 7" id="KW-0472">Membrane</keyword>
<comment type="similarity">
    <text evidence="2">Belongs to the polysaccharide synthase family.</text>
</comment>
<keyword evidence="4 7" id="KW-0812">Transmembrane</keyword>
<evidence type="ECO:0000313" key="9">
    <source>
        <dbReference type="Proteomes" id="UP000631421"/>
    </source>
</evidence>
<evidence type="ECO:0000256" key="3">
    <source>
        <dbReference type="ARBA" id="ARBA00022475"/>
    </source>
</evidence>
<feature type="transmembrane region" description="Helical" evidence="7">
    <location>
        <begin position="184"/>
        <end position="203"/>
    </location>
</feature>
<dbReference type="EMBL" id="JACJPY010000007">
    <property type="protein sequence ID" value="MBD2149279.1"/>
    <property type="molecule type" value="Genomic_DNA"/>
</dbReference>
<comment type="subcellular location">
    <subcellularLocation>
        <location evidence="1">Cell membrane</location>
        <topology evidence="1">Multi-pass membrane protein</topology>
    </subcellularLocation>
</comment>
<protein>
    <submittedName>
        <fullName evidence="8">Lipopolysaccharide biosynthesis protein</fullName>
    </submittedName>
</protein>
<feature type="transmembrane region" description="Helical" evidence="7">
    <location>
        <begin position="372"/>
        <end position="392"/>
    </location>
</feature>
<organism evidence="8 9">
    <name type="scientific">Pseudanabaena cinerea FACHB-1277</name>
    <dbReference type="NCBI Taxonomy" id="2949581"/>
    <lineage>
        <taxon>Bacteria</taxon>
        <taxon>Bacillati</taxon>
        <taxon>Cyanobacteriota</taxon>
        <taxon>Cyanophyceae</taxon>
        <taxon>Pseudanabaenales</taxon>
        <taxon>Pseudanabaenaceae</taxon>
        <taxon>Pseudanabaena</taxon>
        <taxon>Pseudanabaena cinerea</taxon>
    </lineage>
</organism>
<evidence type="ECO:0000256" key="7">
    <source>
        <dbReference type="SAM" id="Phobius"/>
    </source>
</evidence>
<evidence type="ECO:0000256" key="6">
    <source>
        <dbReference type="ARBA" id="ARBA00023136"/>
    </source>
</evidence>
<keyword evidence="3" id="KW-1003">Cell membrane</keyword>
<feature type="transmembrane region" description="Helical" evidence="7">
    <location>
        <begin position="308"/>
        <end position="329"/>
    </location>
</feature>
<feature type="transmembrane region" description="Helical" evidence="7">
    <location>
        <begin position="128"/>
        <end position="146"/>
    </location>
</feature>
<accession>A0A926UQK9</accession>
<keyword evidence="5 7" id="KW-1133">Transmembrane helix</keyword>
<evidence type="ECO:0000256" key="4">
    <source>
        <dbReference type="ARBA" id="ARBA00022692"/>
    </source>
</evidence>
<feature type="transmembrane region" description="Helical" evidence="7">
    <location>
        <begin position="398"/>
        <end position="416"/>
    </location>
</feature>
<dbReference type="CDD" id="cd13127">
    <property type="entry name" value="MATE_tuaB_like"/>
    <property type="match status" value="1"/>
</dbReference>
<dbReference type="InterPro" id="IPR050833">
    <property type="entry name" value="Poly_Biosynth_Transport"/>
</dbReference>
<dbReference type="Pfam" id="PF13440">
    <property type="entry name" value="Polysacc_synt_3"/>
    <property type="match status" value="1"/>
</dbReference>
<dbReference type="AlphaFoldDB" id="A0A926UQK9"/>
<comment type="caution">
    <text evidence="8">The sequence shown here is derived from an EMBL/GenBank/DDBJ whole genome shotgun (WGS) entry which is preliminary data.</text>
</comment>
<dbReference type="PANTHER" id="PTHR30250:SF10">
    <property type="entry name" value="LIPOPOLYSACCHARIDE BIOSYNTHESIS PROTEIN WZXC"/>
    <property type="match status" value="1"/>
</dbReference>
<dbReference type="Proteomes" id="UP000631421">
    <property type="component" value="Unassembled WGS sequence"/>
</dbReference>
<reference evidence="8" key="2">
    <citation type="submission" date="2020-08" db="EMBL/GenBank/DDBJ databases">
        <authorList>
            <person name="Chen M."/>
            <person name="Teng W."/>
            <person name="Zhao L."/>
            <person name="Hu C."/>
            <person name="Zhou Y."/>
            <person name="Han B."/>
            <person name="Song L."/>
            <person name="Shu W."/>
        </authorList>
    </citation>
    <scope>NUCLEOTIDE SEQUENCE</scope>
    <source>
        <strain evidence="8">FACHB-1277</strain>
    </source>
</reference>
<evidence type="ECO:0000256" key="2">
    <source>
        <dbReference type="ARBA" id="ARBA00007430"/>
    </source>
</evidence>
<evidence type="ECO:0000256" key="5">
    <source>
        <dbReference type="ARBA" id="ARBA00022989"/>
    </source>
</evidence>